<dbReference type="EMBL" id="JAVHJL010000005">
    <property type="protein sequence ID" value="KAK6502764.1"/>
    <property type="molecule type" value="Genomic_DNA"/>
</dbReference>
<accession>A0AAV9W7F7</accession>
<dbReference type="Proteomes" id="UP001370758">
    <property type="component" value="Unassembled WGS sequence"/>
</dbReference>
<organism evidence="8 9">
    <name type="scientific">Arthrobotrys musiformis</name>
    <dbReference type="NCBI Taxonomy" id="47236"/>
    <lineage>
        <taxon>Eukaryota</taxon>
        <taxon>Fungi</taxon>
        <taxon>Dikarya</taxon>
        <taxon>Ascomycota</taxon>
        <taxon>Pezizomycotina</taxon>
        <taxon>Orbiliomycetes</taxon>
        <taxon>Orbiliales</taxon>
        <taxon>Orbiliaceae</taxon>
        <taxon>Arthrobotrys</taxon>
    </lineage>
</organism>
<dbReference type="PANTHER" id="PTHR24324:SF9">
    <property type="entry name" value="HOMEOBOX DOMAIN-CONTAINING PROTEIN"/>
    <property type="match status" value="1"/>
</dbReference>
<dbReference type="SUPFAM" id="SSF46689">
    <property type="entry name" value="Homeodomain-like"/>
    <property type="match status" value="1"/>
</dbReference>
<protein>
    <recommendedName>
        <fullName evidence="7">Homeobox domain-containing protein</fullName>
    </recommendedName>
</protein>
<keyword evidence="1 4" id="KW-0238">DNA-binding</keyword>
<dbReference type="PROSITE" id="PS50071">
    <property type="entry name" value="HOMEOBOX_2"/>
    <property type="match status" value="1"/>
</dbReference>
<keyword evidence="2 4" id="KW-0371">Homeobox</keyword>
<evidence type="ECO:0000256" key="5">
    <source>
        <dbReference type="RuleBase" id="RU000682"/>
    </source>
</evidence>
<dbReference type="PROSITE" id="PS00027">
    <property type="entry name" value="HOMEOBOX_1"/>
    <property type="match status" value="1"/>
</dbReference>
<dbReference type="GO" id="GO:0005634">
    <property type="term" value="C:nucleus"/>
    <property type="evidence" value="ECO:0007669"/>
    <property type="project" value="UniProtKB-SubCell"/>
</dbReference>
<feature type="compositionally biased region" description="Basic and acidic residues" evidence="6">
    <location>
        <begin position="323"/>
        <end position="333"/>
    </location>
</feature>
<dbReference type="SMART" id="SM00389">
    <property type="entry name" value="HOX"/>
    <property type="match status" value="1"/>
</dbReference>
<dbReference type="InterPro" id="IPR017970">
    <property type="entry name" value="Homeobox_CS"/>
</dbReference>
<evidence type="ECO:0000259" key="7">
    <source>
        <dbReference type="PROSITE" id="PS50071"/>
    </source>
</evidence>
<dbReference type="GO" id="GO:0000981">
    <property type="term" value="F:DNA-binding transcription factor activity, RNA polymerase II-specific"/>
    <property type="evidence" value="ECO:0007669"/>
    <property type="project" value="InterPro"/>
</dbReference>
<dbReference type="CDD" id="cd00086">
    <property type="entry name" value="homeodomain"/>
    <property type="match status" value="1"/>
</dbReference>
<dbReference type="AlphaFoldDB" id="A0AAV9W7F7"/>
<dbReference type="Pfam" id="PF00046">
    <property type="entry name" value="Homeodomain"/>
    <property type="match status" value="1"/>
</dbReference>
<dbReference type="GO" id="GO:0030154">
    <property type="term" value="P:cell differentiation"/>
    <property type="evidence" value="ECO:0007669"/>
    <property type="project" value="TreeGrafter"/>
</dbReference>
<name>A0AAV9W7F7_9PEZI</name>
<evidence type="ECO:0000256" key="6">
    <source>
        <dbReference type="SAM" id="MobiDB-lite"/>
    </source>
</evidence>
<feature type="domain" description="Homeobox" evidence="7">
    <location>
        <begin position="37"/>
        <end position="97"/>
    </location>
</feature>
<evidence type="ECO:0000256" key="3">
    <source>
        <dbReference type="ARBA" id="ARBA00023242"/>
    </source>
</evidence>
<evidence type="ECO:0000256" key="4">
    <source>
        <dbReference type="PROSITE-ProRule" id="PRU00108"/>
    </source>
</evidence>
<dbReference type="InterPro" id="IPR051000">
    <property type="entry name" value="Homeobox_DNA-bind_prot"/>
</dbReference>
<dbReference type="PANTHER" id="PTHR24324">
    <property type="entry name" value="HOMEOBOX PROTEIN HHEX"/>
    <property type="match status" value="1"/>
</dbReference>
<keyword evidence="3 4" id="KW-0539">Nucleus</keyword>
<dbReference type="InterPro" id="IPR001356">
    <property type="entry name" value="HD"/>
</dbReference>
<feature type="region of interest" description="Disordered" evidence="6">
    <location>
        <begin position="404"/>
        <end position="427"/>
    </location>
</feature>
<sequence>MASKVSPVAAPAQTFAFITHSPATLPNNLPPDVDDASLARRRRRRTSHKDQVVLEEEFAKCDRPDKHKRKEIAARVGLEDKQVQIWFQNRRQTHRRKSKPLQPHELIPRNIPISSDPPVISPFTSSCIKNPIHHSHRDHDDDDTIELPHPHSSSRPSSPCPAGDIQDHHASDATEPDLSMITADTSISSIDSIDSLNSEPELLRKTSPIHFLLNPPCETPDTSFESTQSTIPDDLEMSHFNTITSSPSSIMTKPMPMDIEEPAKTFVNPRRTGFSSQPAPSLLKRSSSAVRLSMSFDGKATVILENDEDASVPRGSQTSQASFHEHTPPKRRTDNAKIWESCCDTSLVAEPVKEDSPRKALKTIRARGVVAAAKAKAAAKHHKSSSTTTPTVEVAKKKKTKNVLGPKSANPIIPSANTTTSFDSPKPLKIQHFSPATGISKAIPRKVLTAAQKGPKKATPSPQMSASKKTRSPYRTLADTLNGKNANKAGFTIYQSGDEGDSDKENWEPGFKVRKSKQAQQPIWRPKGPREILGDLGGRVPQPNELEVIENLMSLRDGLWR</sequence>
<reference evidence="8 9" key="1">
    <citation type="submission" date="2023-08" db="EMBL/GenBank/DDBJ databases">
        <authorList>
            <person name="Palmer J.M."/>
        </authorList>
    </citation>
    <scope>NUCLEOTIDE SEQUENCE [LARGE SCALE GENOMIC DNA]</scope>
    <source>
        <strain evidence="8 9">TWF481</strain>
    </source>
</reference>
<comment type="caution">
    <text evidence="8">The sequence shown here is derived from an EMBL/GenBank/DDBJ whole genome shotgun (WGS) entry which is preliminary data.</text>
</comment>
<proteinExistence type="predicted"/>
<feature type="DNA-binding region" description="Homeobox" evidence="4">
    <location>
        <begin position="39"/>
        <end position="98"/>
    </location>
</feature>
<keyword evidence="9" id="KW-1185">Reference proteome</keyword>
<dbReference type="GO" id="GO:0000978">
    <property type="term" value="F:RNA polymerase II cis-regulatory region sequence-specific DNA binding"/>
    <property type="evidence" value="ECO:0007669"/>
    <property type="project" value="TreeGrafter"/>
</dbReference>
<comment type="subcellular location">
    <subcellularLocation>
        <location evidence="4 5">Nucleus</location>
    </subcellularLocation>
</comment>
<feature type="region of interest" description="Disordered" evidence="6">
    <location>
        <begin position="450"/>
        <end position="473"/>
    </location>
</feature>
<dbReference type="Gene3D" id="1.10.10.60">
    <property type="entry name" value="Homeodomain-like"/>
    <property type="match status" value="1"/>
</dbReference>
<dbReference type="InterPro" id="IPR009057">
    <property type="entry name" value="Homeodomain-like_sf"/>
</dbReference>
<feature type="region of interest" description="Disordered" evidence="6">
    <location>
        <begin position="126"/>
        <end position="175"/>
    </location>
</feature>
<evidence type="ECO:0000256" key="2">
    <source>
        <dbReference type="ARBA" id="ARBA00023155"/>
    </source>
</evidence>
<gene>
    <name evidence="8" type="ORF">TWF481_007811</name>
</gene>
<evidence type="ECO:0000313" key="9">
    <source>
        <dbReference type="Proteomes" id="UP001370758"/>
    </source>
</evidence>
<evidence type="ECO:0000313" key="8">
    <source>
        <dbReference type="EMBL" id="KAK6502764.1"/>
    </source>
</evidence>
<feature type="region of interest" description="Disordered" evidence="6">
    <location>
        <begin position="307"/>
        <end position="333"/>
    </location>
</feature>
<feature type="compositionally biased region" description="Low complexity" evidence="6">
    <location>
        <begin position="150"/>
        <end position="161"/>
    </location>
</feature>
<evidence type="ECO:0000256" key="1">
    <source>
        <dbReference type="ARBA" id="ARBA00023125"/>
    </source>
</evidence>